<dbReference type="NCBIfam" id="TIGR04183">
    <property type="entry name" value="Por_Secre_tail"/>
    <property type="match status" value="1"/>
</dbReference>
<proteinExistence type="predicted"/>
<dbReference type="Proteomes" id="UP000177025">
    <property type="component" value="Unassembled WGS sequence"/>
</dbReference>
<dbReference type="Gene3D" id="2.60.40.10">
    <property type="entry name" value="Immunoglobulins"/>
    <property type="match status" value="1"/>
</dbReference>
<accession>A0A1F4U3N8</accession>
<organism evidence="1 2">
    <name type="scientific">candidate division WOR-3 bacterium RBG_13_43_14</name>
    <dbReference type="NCBI Taxonomy" id="1802590"/>
    <lineage>
        <taxon>Bacteria</taxon>
        <taxon>Bacteria division WOR-3</taxon>
    </lineage>
</organism>
<reference evidence="1 2" key="1">
    <citation type="journal article" date="2016" name="Nat. Commun.">
        <title>Thousands of microbial genomes shed light on interconnected biogeochemical processes in an aquifer system.</title>
        <authorList>
            <person name="Anantharaman K."/>
            <person name="Brown C.T."/>
            <person name="Hug L.A."/>
            <person name="Sharon I."/>
            <person name="Castelle C.J."/>
            <person name="Probst A.J."/>
            <person name="Thomas B.C."/>
            <person name="Singh A."/>
            <person name="Wilkins M.J."/>
            <person name="Karaoz U."/>
            <person name="Brodie E.L."/>
            <person name="Williams K.H."/>
            <person name="Hubbard S.S."/>
            <person name="Banfield J.F."/>
        </authorList>
    </citation>
    <scope>NUCLEOTIDE SEQUENCE [LARGE SCALE GENOMIC DNA]</scope>
</reference>
<dbReference type="Gene3D" id="2.60.40.4070">
    <property type="match status" value="1"/>
</dbReference>
<dbReference type="InterPro" id="IPR026444">
    <property type="entry name" value="Secre_tail"/>
</dbReference>
<dbReference type="EMBL" id="MEUM01000161">
    <property type="protein sequence ID" value="OGC38903.1"/>
    <property type="molecule type" value="Genomic_DNA"/>
</dbReference>
<protein>
    <recommendedName>
        <fullName evidence="3">Secretion system C-terminal sorting domain-containing protein</fullName>
    </recommendedName>
</protein>
<evidence type="ECO:0008006" key="3">
    <source>
        <dbReference type="Google" id="ProtNLM"/>
    </source>
</evidence>
<sequence>MITARMAQAAPVTITIDGNYNPGTGNGNASIRFQNDSSAAIDGRVIIVITEDSLFYPAPNGAMWHCHVPRDYLPDNNGTIVSMPAGNYVDVNQSFSIDPIWNDDQCKLIAFIQNDVMQADSTKEIWQGAIVDILEIGIEEREAASAPFIVKHFPNPARNIVNFCFQVSIGTEYRIDLYDITGRKIRAIQGIAVNEKIIQNWDLRNSEGEKADPGIYLFRIVCAHDVMSGKVVVE</sequence>
<dbReference type="InterPro" id="IPR013783">
    <property type="entry name" value="Ig-like_fold"/>
</dbReference>
<comment type="caution">
    <text evidence="1">The sequence shown here is derived from an EMBL/GenBank/DDBJ whole genome shotgun (WGS) entry which is preliminary data.</text>
</comment>
<name>A0A1F4U3N8_UNCW3</name>
<evidence type="ECO:0000313" key="2">
    <source>
        <dbReference type="Proteomes" id="UP000177025"/>
    </source>
</evidence>
<evidence type="ECO:0000313" key="1">
    <source>
        <dbReference type="EMBL" id="OGC38903.1"/>
    </source>
</evidence>
<dbReference type="AlphaFoldDB" id="A0A1F4U3N8"/>
<gene>
    <name evidence="1" type="ORF">A2Y85_01725</name>
</gene>